<dbReference type="Gene3D" id="3.30.200.20">
    <property type="entry name" value="Phosphorylase Kinase, domain 1"/>
    <property type="match status" value="1"/>
</dbReference>
<name>A0A077S7I7_WHEAT</name>
<dbReference type="GO" id="GO:0005524">
    <property type="term" value="F:ATP binding"/>
    <property type="evidence" value="ECO:0007669"/>
    <property type="project" value="UniProtKB-UniRule"/>
</dbReference>
<dbReference type="PROSITE" id="PS50011">
    <property type="entry name" value="PROTEIN_KINASE_DOM"/>
    <property type="match status" value="1"/>
</dbReference>
<sequence length="398" mass="44752">MILDESAEPMNLPLALLQHVTEDFAENRQIGRGGFGVVYRGDLQNGSVAVKRLLNSHTIEEEPFNREAISLISVKHKNVVRFLGYCANTENKAMLHAEPGKALKYVFVEIRERLLCFEYINNGSLDKYLTDFGISKFLNGATHAVASNRIGSLGYCAPEFINRGLVSIKSDIYSLGVIITELVTGCKDIPDIKNVLRRWRYRWNKSLSYPPSGYQQVTKCIEIVSMCLSDCPKRRPYIWDIVTMLNNIENTKEQINDCDDSPVAPISPYPWELLELDMLELNFPFEINKQIPCSLQLTNVSNDYVAFDIVMTGVLLYDVEPKKGIVPPQSKCNVMVTLQAQQKAPNSTAFKDEFFMRCAAVNEGIMREDITQDMLDKKSAKGVDEVTLKVVISAVGSA</sequence>
<feature type="domain" description="MSP" evidence="3">
    <location>
        <begin position="265"/>
        <end position="393"/>
    </location>
</feature>
<evidence type="ECO:0000313" key="4">
    <source>
        <dbReference type="EMBL" id="CDM86051.1"/>
    </source>
</evidence>
<evidence type="ECO:0000259" key="2">
    <source>
        <dbReference type="PROSITE" id="PS50011"/>
    </source>
</evidence>
<dbReference type="HOGENOM" id="CLU_000288_121_4_1"/>
<dbReference type="PROSITE" id="PS00107">
    <property type="entry name" value="PROTEIN_KINASE_ATP"/>
    <property type="match status" value="1"/>
</dbReference>
<dbReference type="PANTHER" id="PTHR45707:SF50">
    <property type="entry name" value="VESICLE-ASSOCIATED PROTEIN 1-1"/>
    <property type="match status" value="1"/>
</dbReference>
<dbReference type="PROSITE" id="PS50202">
    <property type="entry name" value="MSP"/>
    <property type="match status" value="1"/>
</dbReference>
<reference evidence="4" key="1">
    <citation type="journal article" date="2014" name="Science">
        <title>Structural and functional partitioning of bread wheat chromosome 3B.</title>
        <authorList>
            <person name="Choulet F."/>
            <person name="Alberti A."/>
            <person name="Theil S."/>
            <person name="Glover N."/>
            <person name="Barbe V."/>
            <person name="Daron J."/>
            <person name="Pingault L."/>
            <person name="Sourdille P."/>
            <person name="Couloux A."/>
            <person name="Paux E."/>
            <person name="Leroy P."/>
            <person name="Mangenot S."/>
            <person name="Guilhot N."/>
            <person name="Le Gouis J."/>
            <person name="Balfourier F."/>
            <person name="Alaux M."/>
            <person name="Jamilloux V."/>
            <person name="Poulain J."/>
            <person name="Durand C."/>
            <person name="Bellec A."/>
            <person name="Gaspin C."/>
            <person name="Safar J."/>
            <person name="Dolezel J."/>
            <person name="Rogers J."/>
            <person name="Vandepoele K."/>
            <person name="Aury J.M."/>
            <person name="Mayer K."/>
            <person name="Berges H."/>
            <person name="Quesneville H."/>
            <person name="Wincker P."/>
            <person name="Feuillet C."/>
        </authorList>
    </citation>
    <scope>NUCLEOTIDE SEQUENCE</scope>
</reference>
<keyword evidence="1" id="KW-0067">ATP-binding</keyword>
<protein>
    <recommendedName>
        <fullName evidence="5">Protein kinase domain-containing protein</fullName>
    </recommendedName>
</protein>
<evidence type="ECO:0008006" key="5">
    <source>
        <dbReference type="Google" id="ProtNLM"/>
    </source>
</evidence>
<feature type="domain" description="Protein kinase" evidence="2">
    <location>
        <begin position="24"/>
        <end position="248"/>
    </location>
</feature>
<dbReference type="Pfam" id="PF07714">
    <property type="entry name" value="PK_Tyr_Ser-Thr"/>
    <property type="match status" value="1"/>
</dbReference>
<proteinExistence type="predicted"/>
<dbReference type="InterPro" id="IPR000719">
    <property type="entry name" value="Prot_kinase_dom"/>
</dbReference>
<accession>A0A077S7I7</accession>
<dbReference type="AlphaFoldDB" id="A0A077S7I7"/>
<dbReference type="ExpressionAtlas" id="A0A077S7I7">
    <property type="expression patterns" value="baseline"/>
</dbReference>
<dbReference type="Pfam" id="PF00635">
    <property type="entry name" value="Motile_Sperm"/>
    <property type="match status" value="1"/>
</dbReference>
<dbReference type="InterPro" id="IPR013783">
    <property type="entry name" value="Ig-like_fold"/>
</dbReference>
<dbReference type="Gene3D" id="2.60.40.10">
    <property type="entry name" value="Immunoglobulins"/>
    <property type="match status" value="1"/>
</dbReference>
<dbReference type="EMBL" id="HG670306">
    <property type="protein sequence ID" value="CDM86051.1"/>
    <property type="molecule type" value="Genomic_DNA"/>
</dbReference>
<evidence type="ECO:0000259" key="3">
    <source>
        <dbReference type="PROSITE" id="PS50202"/>
    </source>
</evidence>
<organism evidence="4">
    <name type="scientific">Triticum aestivum</name>
    <name type="common">Wheat</name>
    <dbReference type="NCBI Taxonomy" id="4565"/>
    <lineage>
        <taxon>Eukaryota</taxon>
        <taxon>Viridiplantae</taxon>
        <taxon>Streptophyta</taxon>
        <taxon>Embryophyta</taxon>
        <taxon>Tracheophyta</taxon>
        <taxon>Spermatophyta</taxon>
        <taxon>Magnoliopsida</taxon>
        <taxon>Liliopsida</taxon>
        <taxon>Poales</taxon>
        <taxon>Poaceae</taxon>
        <taxon>BOP clade</taxon>
        <taxon>Pooideae</taxon>
        <taxon>Triticodae</taxon>
        <taxon>Triticeae</taxon>
        <taxon>Triticinae</taxon>
        <taxon>Triticum</taxon>
    </lineage>
</organism>
<dbReference type="PANTHER" id="PTHR45707">
    <property type="entry name" value="C2 CALCIUM/LIPID-BINDING PLANT PHOSPHORIBOSYLTRANSFERASE FAMILY PROTEIN"/>
    <property type="match status" value="1"/>
</dbReference>
<dbReference type="InterPro" id="IPR000535">
    <property type="entry name" value="MSP_dom"/>
</dbReference>
<dbReference type="InterPro" id="IPR011009">
    <property type="entry name" value="Kinase-like_dom_sf"/>
</dbReference>
<dbReference type="Gene3D" id="1.10.510.10">
    <property type="entry name" value="Transferase(Phosphotransferase) domain 1"/>
    <property type="match status" value="1"/>
</dbReference>
<dbReference type="InterPro" id="IPR001245">
    <property type="entry name" value="Ser-Thr/Tyr_kinase_cat_dom"/>
</dbReference>
<dbReference type="Pfam" id="PF00069">
    <property type="entry name" value="Pkinase"/>
    <property type="match status" value="1"/>
</dbReference>
<dbReference type="GO" id="GO:0004672">
    <property type="term" value="F:protein kinase activity"/>
    <property type="evidence" value="ECO:0007669"/>
    <property type="project" value="InterPro"/>
</dbReference>
<keyword evidence="1" id="KW-0547">Nucleotide-binding</keyword>
<dbReference type="SUPFAM" id="SSF49354">
    <property type="entry name" value="PapD-like"/>
    <property type="match status" value="1"/>
</dbReference>
<feature type="binding site" evidence="1">
    <location>
        <position position="51"/>
    </location>
    <ligand>
        <name>ATP</name>
        <dbReference type="ChEBI" id="CHEBI:30616"/>
    </ligand>
</feature>
<dbReference type="InterPro" id="IPR008962">
    <property type="entry name" value="PapD-like_sf"/>
</dbReference>
<dbReference type="InterPro" id="IPR017441">
    <property type="entry name" value="Protein_kinase_ATP_BS"/>
</dbReference>
<gene>
    <name evidence="4" type="ORF">TRAES_3BF063600100CFD_c1</name>
</gene>
<evidence type="ECO:0000256" key="1">
    <source>
        <dbReference type="PROSITE-ProRule" id="PRU10141"/>
    </source>
</evidence>
<dbReference type="SUPFAM" id="SSF56112">
    <property type="entry name" value="Protein kinase-like (PK-like)"/>
    <property type="match status" value="1"/>
</dbReference>
<dbReference type="Gramene" id="TraesNOR3B03G01771560.1">
    <property type="protein sequence ID" value="TraesNOR3B03G01771560.1"/>
    <property type="gene ID" value="TraesNOR3B03G01771560"/>
</dbReference>